<proteinExistence type="predicted"/>
<keyword evidence="2" id="KW-1185">Reference proteome</keyword>
<sequence length="224" mass="25787">MGRLHAFTKCRWHGFETPIAAPVGCRKGGVLRQPYSFSCNKLATKSQFPNVLRSFRLRALCGPLTTPPRFQWWNGRAELEAVRGPRNSRKTCSIGGRSFVTDGGKIRFQIKVSSEKEKDEMYFGLKILFFLFFMHTYLIFPFMTPEAGQNHASYSLYSKRGTNPFALAGNTYRMQMRHSSMRRERREQGASQERIVEEVGNAGECGRAFERDMFIVKFPGYAYF</sequence>
<protein>
    <submittedName>
        <fullName evidence="1">Uncharacterized protein</fullName>
    </submittedName>
</protein>
<dbReference type="Proteomes" id="UP000821845">
    <property type="component" value="Chromosome 3"/>
</dbReference>
<evidence type="ECO:0000313" key="1">
    <source>
        <dbReference type="EMBL" id="KAH6935517.1"/>
    </source>
</evidence>
<dbReference type="EMBL" id="CM023483">
    <property type="protein sequence ID" value="KAH6935517.1"/>
    <property type="molecule type" value="Genomic_DNA"/>
</dbReference>
<name>A0ACB7SN84_HYAAI</name>
<accession>A0ACB7SN84</accession>
<reference evidence="1" key="1">
    <citation type="submission" date="2020-05" db="EMBL/GenBank/DDBJ databases">
        <title>Large-scale comparative analyses of tick genomes elucidate their genetic diversity and vector capacities.</title>
        <authorList>
            <person name="Jia N."/>
            <person name="Wang J."/>
            <person name="Shi W."/>
            <person name="Du L."/>
            <person name="Sun Y."/>
            <person name="Zhan W."/>
            <person name="Jiang J."/>
            <person name="Wang Q."/>
            <person name="Zhang B."/>
            <person name="Ji P."/>
            <person name="Sakyi L.B."/>
            <person name="Cui X."/>
            <person name="Yuan T."/>
            <person name="Jiang B."/>
            <person name="Yang W."/>
            <person name="Lam T.T.-Y."/>
            <person name="Chang Q."/>
            <person name="Ding S."/>
            <person name="Wang X."/>
            <person name="Zhu J."/>
            <person name="Ruan X."/>
            <person name="Zhao L."/>
            <person name="Wei J."/>
            <person name="Que T."/>
            <person name="Du C."/>
            <person name="Cheng J."/>
            <person name="Dai P."/>
            <person name="Han X."/>
            <person name="Huang E."/>
            <person name="Gao Y."/>
            <person name="Liu J."/>
            <person name="Shao H."/>
            <person name="Ye R."/>
            <person name="Li L."/>
            <person name="Wei W."/>
            <person name="Wang X."/>
            <person name="Wang C."/>
            <person name="Yang T."/>
            <person name="Huo Q."/>
            <person name="Li W."/>
            <person name="Guo W."/>
            <person name="Chen H."/>
            <person name="Zhou L."/>
            <person name="Ni X."/>
            <person name="Tian J."/>
            <person name="Zhou Y."/>
            <person name="Sheng Y."/>
            <person name="Liu T."/>
            <person name="Pan Y."/>
            <person name="Xia L."/>
            <person name="Li J."/>
            <person name="Zhao F."/>
            <person name="Cao W."/>
        </authorList>
    </citation>
    <scope>NUCLEOTIDE SEQUENCE</scope>
    <source>
        <strain evidence="1">Hyas-2018</strain>
    </source>
</reference>
<comment type="caution">
    <text evidence="1">The sequence shown here is derived from an EMBL/GenBank/DDBJ whole genome shotgun (WGS) entry which is preliminary data.</text>
</comment>
<organism evidence="1 2">
    <name type="scientific">Hyalomma asiaticum</name>
    <name type="common">Tick</name>
    <dbReference type="NCBI Taxonomy" id="266040"/>
    <lineage>
        <taxon>Eukaryota</taxon>
        <taxon>Metazoa</taxon>
        <taxon>Ecdysozoa</taxon>
        <taxon>Arthropoda</taxon>
        <taxon>Chelicerata</taxon>
        <taxon>Arachnida</taxon>
        <taxon>Acari</taxon>
        <taxon>Parasitiformes</taxon>
        <taxon>Ixodida</taxon>
        <taxon>Ixodoidea</taxon>
        <taxon>Ixodidae</taxon>
        <taxon>Hyalomminae</taxon>
        <taxon>Hyalomma</taxon>
    </lineage>
</organism>
<evidence type="ECO:0000313" key="2">
    <source>
        <dbReference type="Proteomes" id="UP000821845"/>
    </source>
</evidence>
<gene>
    <name evidence="1" type="ORF">HPB50_006587</name>
</gene>